<sequence>MSNNKIIHAFTDDALGNHDAVALTQLLRDKKLSQKEIIEASIARAQKVDPSINAIEIDNYSRIRQANTPSTGIFAGIPTFIKDNIDLKGFPTRCGSQGLKTAKAVKKDDAFTRQYLQQGFMVMGKSRLPEFGLNPSTELPIPTRNPWHIDYTAGGSSSGSAALVAAGVTPIAHGNDGGGSVRIPAACCGLIGLKPSRGRSIDTHAARSLPINIVSEGVMTRSVRDTAHFWAGMEQSYKNPKLAPIGLVEHPNKRRLKIGVAFDSLTAPTDAETRQTLVNAVKLLDSMGHHIEEVTIPTPQSFVNDFPLYWSMLAFSILHFGRVVVNPRFDASLAEPFSHGLKNYFQRQMYKAPLAMYRLKKSYNDYAQAFKNYDLLLTPMFVHTTPEIGYLSPDQDFDQLIQRLENFIAFTPWNNATGGPAVSLPMGMSNNGLPIGLQFSANHGQERVLLELAYEIEQATPWLRIQDAV</sequence>
<accession>A0ABY8S7R7</accession>
<geneLocation type="plasmid" evidence="3 4">
    <name>unnamed1</name>
</geneLocation>
<evidence type="ECO:0000313" key="3">
    <source>
        <dbReference type="EMBL" id="WHP07723.1"/>
    </source>
</evidence>
<reference evidence="3 4" key="1">
    <citation type="submission" date="2023-05" db="EMBL/GenBank/DDBJ databases">
        <title>The complete genome of Acinetobacter sp. nov KCTC 92772.</title>
        <authorList>
            <person name="Zhou G."/>
        </authorList>
    </citation>
    <scope>NUCLEOTIDE SEQUENCE [LARGE SCALE GENOMIC DNA]</scope>
    <source>
        <strain evidence="3 4">KCTC 92772</strain>
        <plasmid evidence="3 4">unnamed1</plasmid>
    </source>
</reference>
<dbReference type="NCBIfam" id="NF005899">
    <property type="entry name" value="PRK07869.1"/>
    <property type="match status" value="1"/>
</dbReference>
<dbReference type="RefSeq" id="WP_283269409.1">
    <property type="nucleotide sequence ID" value="NZ_CP125670.1"/>
</dbReference>
<dbReference type="EMBL" id="CP125670">
    <property type="protein sequence ID" value="WHP07723.1"/>
    <property type="molecule type" value="Genomic_DNA"/>
</dbReference>
<dbReference type="GO" id="GO:0004040">
    <property type="term" value="F:amidase activity"/>
    <property type="evidence" value="ECO:0007669"/>
    <property type="project" value="UniProtKB-EC"/>
</dbReference>
<evidence type="ECO:0000313" key="4">
    <source>
        <dbReference type="Proteomes" id="UP001229836"/>
    </source>
</evidence>
<evidence type="ECO:0000259" key="2">
    <source>
        <dbReference type="Pfam" id="PF01425"/>
    </source>
</evidence>
<name>A0ABY8S7R7_9GAMM</name>
<keyword evidence="3" id="KW-0378">Hydrolase</keyword>
<dbReference type="InterPro" id="IPR020556">
    <property type="entry name" value="Amidase_CS"/>
</dbReference>
<comment type="similarity">
    <text evidence="1">Belongs to the amidase family.</text>
</comment>
<dbReference type="PANTHER" id="PTHR11895:SF7">
    <property type="entry name" value="GLUTAMYL-TRNA(GLN) AMIDOTRANSFERASE SUBUNIT A, MITOCHONDRIAL"/>
    <property type="match status" value="1"/>
</dbReference>
<dbReference type="PROSITE" id="PS00571">
    <property type="entry name" value="AMIDASES"/>
    <property type="match status" value="1"/>
</dbReference>
<dbReference type="InterPro" id="IPR036928">
    <property type="entry name" value="AS_sf"/>
</dbReference>
<proteinExistence type="inferred from homology"/>
<dbReference type="PANTHER" id="PTHR11895">
    <property type="entry name" value="TRANSAMIDASE"/>
    <property type="match status" value="1"/>
</dbReference>
<dbReference type="InterPro" id="IPR023631">
    <property type="entry name" value="Amidase_dom"/>
</dbReference>
<dbReference type="InterPro" id="IPR000120">
    <property type="entry name" value="Amidase"/>
</dbReference>
<keyword evidence="3" id="KW-0614">Plasmid</keyword>
<keyword evidence="4" id="KW-1185">Reference proteome</keyword>
<dbReference type="Gene3D" id="3.90.1300.10">
    <property type="entry name" value="Amidase signature (AS) domain"/>
    <property type="match status" value="1"/>
</dbReference>
<evidence type="ECO:0000256" key="1">
    <source>
        <dbReference type="ARBA" id="ARBA00009199"/>
    </source>
</evidence>
<feature type="domain" description="Amidase" evidence="2">
    <location>
        <begin position="36"/>
        <end position="450"/>
    </location>
</feature>
<dbReference type="Pfam" id="PF01425">
    <property type="entry name" value="Amidase"/>
    <property type="match status" value="1"/>
</dbReference>
<protein>
    <submittedName>
        <fullName evidence="3">Amidase</fullName>
        <ecNumber evidence="3">3.5.1.4</ecNumber>
    </submittedName>
</protein>
<dbReference type="SUPFAM" id="SSF75304">
    <property type="entry name" value="Amidase signature (AS) enzymes"/>
    <property type="match status" value="1"/>
</dbReference>
<organism evidence="3 4">
    <name type="scientific">Acinetobacter corruptisaponis</name>
    <dbReference type="NCBI Taxonomy" id="3045147"/>
    <lineage>
        <taxon>Bacteria</taxon>
        <taxon>Pseudomonadati</taxon>
        <taxon>Pseudomonadota</taxon>
        <taxon>Gammaproteobacteria</taxon>
        <taxon>Moraxellales</taxon>
        <taxon>Moraxellaceae</taxon>
        <taxon>Acinetobacter</taxon>
    </lineage>
</organism>
<gene>
    <name evidence="3" type="ORF">QLH32_18255</name>
</gene>
<dbReference type="EC" id="3.5.1.4" evidence="3"/>
<dbReference type="Proteomes" id="UP001229836">
    <property type="component" value="Plasmid unnamed1"/>
</dbReference>